<protein>
    <recommendedName>
        <fullName evidence="5">DUF2568 domain-containing protein</fullName>
    </recommendedName>
</protein>
<evidence type="ECO:0000313" key="4">
    <source>
        <dbReference type="Proteomes" id="UP001321453"/>
    </source>
</evidence>
<keyword evidence="2" id="KW-0812">Transmembrane</keyword>
<evidence type="ECO:0000256" key="2">
    <source>
        <dbReference type="SAM" id="Phobius"/>
    </source>
</evidence>
<feature type="transmembrane region" description="Helical" evidence="2">
    <location>
        <begin position="98"/>
        <end position="116"/>
    </location>
</feature>
<dbReference type="Proteomes" id="UP001321453">
    <property type="component" value="Unassembled WGS sequence"/>
</dbReference>
<feature type="transmembrane region" description="Helical" evidence="2">
    <location>
        <begin position="7"/>
        <end position="32"/>
    </location>
</feature>
<evidence type="ECO:0000256" key="1">
    <source>
        <dbReference type="SAM" id="MobiDB-lite"/>
    </source>
</evidence>
<dbReference type="InterPro" id="IPR036259">
    <property type="entry name" value="MFS_trans_sf"/>
</dbReference>
<keyword evidence="2" id="KW-0472">Membrane</keyword>
<comment type="caution">
    <text evidence="3">The sequence shown here is derived from an EMBL/GenBank/DDBJ whole genome shotgun (WGS) entry which is preliminary data.</text>
</comment>
<evidence type="ECO:0000313" key="3">
    <source>
        <dbReference type="EMBL" id="MDM7831785.1"/>
    </source>
</evidence>
<dbReference type="RefSeq" id="WP_289447205.1">
    <property type="nucleotide sequence ID" value="NZ_JAUCGR010000002.1"/>
</dbReference>
<reference evidence="3 4" key="1">
    <citation type="submission" date="2023-06" db="EMBL/GenBank/DDBJ databases">
        <title>Cellulomonas sp. MW9 Whole genome sequence.</title>
        <authorList>
            <person name="Park S."/>
        </authorList>
    </citation>
    <scope>NUCLEOTIDE SEQUENCE [LARGE SCALE GENOMIC DNA]</scope>
    <source>
        <strain evidence="3 4">MW9</strain>
    </source>
</reference>
<dbReference type="EMBL" id="JAUCGR010000002">
    <property type="protein sequence ID" value="MDM7831785.1"/>
    <property type="molecule type" value="Genomic_DNA"/>
</dbReference>
<feature type="transmembrane region" description="Helical" evidence="2">
    <location>
        <begin position="44"/>
        <end position="63"/>
    </location>
</feature>
<organism evidence="3 4">
    <name type="scientific">Cellulomonas edaphi</name>
    <dbReference type="NCBI Taxonomy" id="3053468"/>
    <lineage>
        <taxon>Bacteria</taxon>
        <taxon>Bacillati</taxon>
        <taxon>Actinomycetota</taxon>
        <taxon>Actinomycetes</taxon>
        <taxon>Micrococcales</taxon>
        <taxon>Cellulomonadaceae</taxon>
        <taxon>Cellulomonas</taxon>
    </lineage>
</organism>
<keyword evidence="4" id="KW-1185">Reference proteome</keyword>
<dbReference type="SUPFAM" id="SSF103473">
    <property type="entry name" value="MFS general substrate transporter"/>
    <property type="match status" value="1"/>
</dbReference>
<gene>
    <name evidence="3" type="ORF">QRT05_10615</name>
</gene>
<evidence type="ECO:0008006" key="5">
    <source>
        <dbReference type="Google" id="ProtNLM"/>
    </source>
</evidence>
<accession>A0ABT7S840</accession>
<feature type="region of interest" description="Disordered" evidence="1">
    <location>
        <begin position="125"/>
        <end position="158"/>
    </location>
</feature>
<keyword evidence="2" id="KW-1133">Transmembrane helix</keyword>
<proteinExistence type="predicted"/>
<feature type="compositionally biased region" description="Basic residues" evidence="1">
    <location>
        <begin position="149"/>
        <end position="158"/>
    </location>
</feature>
<sequence>MEDRRPPLLVAVCLLVLVEALAFVGLAIAWLVDLLRGDVEIPGAVVFLVVFALGIAALLAAAARGLWNGRRWARSPVITWQVLLVVMAIGWLGVEISVWAVAVLVVALAVGVGLLLPPVVAATTSSAAPPTQAEEPVVRPAGRPTRPAGQRKRPGGTR</sequence>
<feature type="transmembrane region" description="Helical" evidence="2">
    <location>
        <begin position="75"/>
        <end position="92"/>
    </location>
</feature>
<name>A0ABT7S840_9CELL</name>